<accession>A0A1G1V3X0</accession>
<feature type="transmembrane region" description="Helical" evidence="1">
    <location>
        <begin position="56"/>
        <end position="74"/>
    </location>
</feature>
<keyword evidence="1" id="KW-0472">Membrane</keyword>
<evidence type="ECO:0000313" key="3">
    <source>
        <dbReference type="Proteomes" id="UP000177967"/>
    </source>
</evidence>
<evidence type="ECO:0000256" key="1">
    <source>
        <dbReference type="SAM" id="Phobius"/>
    </source>
</evidence>
<keyword evidence="1" id="KW-1133">Transmembrane helix</keyword>
<keyword evidence="1" id="KW-0812">Transmembrane</keyword>
<proteinExistence type="predicted"/>
<dbReference type="STRING" id="1797513.A2782_04060"/>
<evidence type="ECO:0000313" key="2">
    <source>
        <dbReference type="EMBL" id="OGY10059.1"/>
    </source>
</evidence>
<name>A0A1G1V3X0_9BACT</name>
<comment type="caution">
    <text evidence="2">The sequence shown here is derived from an EMBL/GenBank/DDBJ whole genome shotgun (WGS) entry which is preliminary data.</text>
</comment>
<reference evidence="2 3" key="1">
    <citation type="journal article" date="2016" name="Nat. Commun.">
        <title>Thousands of microbial genomes shed light on interconnected biogeochemical processes in an aquifer system.</title>
        <authorList>
            <person name="Anantharaman K."/>
            <person name="Brown C.T."/>
            <person name="Hug L.A."/>
            <person name="Sharon I."/>
            <person name="Castelle C.J."/>
            <person name="Probst A.J."/>
            <person name="Thomas B.C."/>
            <person name="Singh A."/>
            <person name="Wilkins M.J."/>
            <person name="Karaoz U."/>
            <person name="Brodie E.L."/>
            <person name="Williams K.H."/>
            <person name="Hubbard S.S."/>
            <person name="Banfield J.F."/>
        </authorList>
    </citation>
    <scope>NUCLEOTIDE SEQUENCE [LARGE SCALE GENOMIC DNA]</scope>
</reference>
<protein>
    <submittedName>
        <fullName evidence="2">Uncharacterized protein</fullName>
    </submittedName>
</protein>
<organism evidence="2 3">
    <name type="scientific">Candidatus Blackburnbacteria bacterium RIFCSPHIGHO2_01_FULL_43_15b</name>
    <dbReference type="NCBI Taxonomy" id="1797513"/>
    <lineage>
        <taxon>Bacteria</taxon>
        <taxon>Candidatus Blackburniibacteriota</taxon>
    </lineage>
</organism>
<dbReference type="AlphaFoldDB" id="A0A1G1V3X0"/>
<dbReference type="EMBL" id="MHBW01000001">
    <property type="protein sequence ID" value="OGY10059.1"/>
    <property type="molecule type" value="Genomic_DNA"/>
</dbReference>
<sequence>MRFKEIFLGVATPAEVAAQGTINNLKGRAVLNWRRQRDLDDAIRIRKGLTFRRRTLIGAYLAAAGAGTGITLLVRERQKNTTEFGKIKRVIPLRFFKDNQDGRMDVLIFETRRVFDFDYSAFEKNVNLIAARGGKLPKYSRVFLSDTPVNRNDPAVFGITSPQNKAIRLSIHDGLNTPFYNLYLPEAVVNGVLVGELTNLMIGESGQLPPGVVSVEQLGDSTGIVASAVFSGRTYQEYLFDLTKIEYTGKGGALTFSTDTYQDFAQNLKPALIFH</sequence>
<gene>
    <name evidence="2" type="ORF">A2782_04060</name>
</gene>
<dbReference type="Proteomes" id="UP000177967">
    <property type="component" value="Unassembled WGS sequence"/>
</dbReference>